<comment type="caution">
    <text evidence="3">The sequence shown here is derived from an EMBL/GenBank/DDBJ whole genome shotgun (WGS) entry which is preliminary data.</text>
</comment>
<gene>
    <name evidence="2" type="primary">rbfA</name>
    <name evidence="3" type="ORF">SFMTTN_2459</name>
</gene>
<dbReference type="Gene3D" id="3.30.300.20">
    <property type="match status" value="1"/>
</dbReference>
<comment type="subcellular location">
    <subcellularLocation>
        <location evidence="2">Cytoplasm</location>
    </subcellularLocation>
</comment>
<dbReference type="GO" id="GO:0043024">
    <property type="term" value="F:ribosomal small subunit binding"/>
    <property type="evidence" value="ECO:0007669"/>
    <property type="project" value="TreeGrafter"/>
</dbReference>
<comment type="similarity">
    <text evidence="2">Belongs to the RbfA family.</text>
</comment>
<comment type="subunit">
    <text evidence="2">Monomer. Binds 30S ribosomal subunits, but not 50S ribosomal subunits or 70S ribosomes.</text>
</comment>
<keyword evidence="2" id="KW-0963">Cytoplasm</keyword>
<dbReference type="Proteomes" id="UP000286806">
    <property type="component" value="Unassembled WGS sequence"/>
</dbReference>
<evidence type="ECO:0000313" key="3">
    <source>
        <dbReference type="EMBL" id="GBL46640.1"/>
    </source>
</evidence>
<dbReference type="InterPro" id="IPR020053">
    <property type="entry name" value="Ribosome-bd_factorA_CS"/>
</dbReference>
<dbReference type="HAMAP" id="MF_00003">
    <property type="entry name" value="RbfA"/>
    <property type="match status" value="1"/>
</dbReference>
<accession>A0A401JG84</accession>
<sequence>MPKDFPRSRRVADQIQRELAEIIRLELQDPRVGMITITEVVATHDLEHAKVFFTLLDGAARAPEVQQALTRAAGFLRTRLGPRMRLRLTPQLTFVYDASVERGAALSNLIDNAVAEDRSQRPQPPADTDADS</sequence>
<dbReference type="Pfam" id="PF02033">
    <property type="entry name" value="RBFA"/>
    <property type="match status" value="1"/>
</dbReference>
<evidence type="ECO:0000313" key="4">
    <source>
        <dbReference type="Proteomes" id="UP000286806"/>
    </source>
</evidence>
<dbReference type="SUPFAM" id="SSF89919">
    <property type="entry name" value="Ribosome-binding factor A, RbfA"/>
    <property type="match status" value="1"/>
</dbReference>
<dbReference type="PANTHER" id="PTHR33515">
    <property type="entry name" value="RIBOSOME-BINDING FACTOR A, CHLOROPLASTIC-RELATED"/>
    <property type="match status" value="1"/>
</dbReference>
<comment type="function">
    <text evidence="2">One of several proteins that assist in the late maturation steps of the functional core of the 30S ribosomal subunit. Associates with free 30S ribosomal subunits (but not with 30S subunits that are part of 70S ribosomes or polysomes). Required for efficient processing of 16S rRNA. May interact with the 5'-terminal helix region of 16S rRNA.</text>
</comment>
<dbReference type="EMBL" id="BGOW01000021">
    <property type="protein sequence ID" value="GBL46640.1"/>
    <property type="molecule type" value="Genomic_DNA"/>
</dbReference>
<dbReference type="InterPro" id="IPR023799">
    <property type="entry name" value="RbfA_dom_sf"/>
</dbReference>
<evidence type="ECO:0000256" key="2">
    <source>
        <dbReference type="HAMAP-Rule" id="MF_00003"/>
    </source>
</evidence>
<reference evidence="3 4" key="1">
    <citation type="journal article" date="2019" name="Front. Microbiol.">
        <title>Genomes of Neutrophilic Sulfur-Oxidizing Chemolithoautotrophs Representing 9 Proteobacterial Species From 8 Genera.</title>
        <authorList>
            <person name="Watanabe T."/>
            <person name="Kojima H."/>
            <person name="Umezawa K."/>
            <person name="Hori C."/>
            <person name="Takasuka T.E."/>
            <person name="Kato Y."/>
            <person name="Fukui M."/>
        </authorList>
    </citation>
    <scope>NUCLEOTIDE SEQUENCE [LARGE SCALE GENOMIC DNA]</scope>
    <source>
        <strain evidence="3 4">TTN</strain>
    </source>
</reference>
<dbReference type="GO" id="GO:0005829">
    <property type="term" value="C:cytosol"/>
    <property type="evidence" value="ECO:0007669"/>
    <property type="project" value="TreeGrafter"/>
</dbReference>
<dbReference type="AlphaFoldDB" id="A0A401JG84"/>
<proteinExistence type="inferred from homology"/>
<evidence type="ECO:0000256" key="1">
    <source>
        <dbReference type="ARBA" id="ARBA00022517"/>
    </source>
</evidence>
<dbReference type="PROSITE" id="PS01319">
    <property type="entry name" value="RBFA"/>
    <property type="match status" value="1"/>
</dbReference>
<keyword evidence="4" id="KW-1185">Reference proteome</keyword>
<keyword evidence="1 2" id="KW-0690">Ribosome biogenesis</keyword>
<dbReference type="GO" id="GO:0030490">
    <property type="term" value="P:maturation of SSU-rRNA"/>
    <property type="evidence" value="ECO:0007669"/>
    <property type="project" value="UniProtKB-UniRule"/>
</dbReference>
<dbReference type="RefSeq" id="WP_124705420.1">
    <property type="nucleotide sequence ID" value="NZ_BGOW01000021.1"/>
</dbReference>
<dbReference type="NCBIfam" id="TIGR00082">
    <property type="entry name" value="rbfA"/>
    <property type="match status" value="1"/>
</dbReference>
<dbReference type="InterPro" id="IPR015946">
    <property type="entry name" value="KH_dom-like_a/b"/>
</dbReference>
<dbReference type="InterPro" id="IPR000238">
    <property type="entry name" value="RbfA"/>
</dbReference>
<organism evidence="3 4">
    <name type="scientific">Sulfuriferula multivorans</name>
    <dbReference type="NCBI Taxonomy" id="1559896"/>
    <lineage>
        <taxon>Bacteria</taxon>
        <taxon>Pseudomonadati</taxon>
        <taxon>Pseudomonadota</taxon>
        <taxon>Betaproteobacteria</taxon>
        <taxon>Nitrosomonadales</taxon>
        <taxon>Sulfuricellaceae</taxon>
        <taxon>Sulfuriferula</taxon>
    </lineage>
</organism>
<protein>
    <recommendedName>
        <fullName evidence="2">Ribosome-binding factor A</fullName>
    </recommendedName>
</protein>
<dbReference type="OrthoDB" id="307788at2"/>
<name>A0A401JG84_9PROT</name>
<dbReference type="PANTHER" id="PTHR33515:SF1">
    <property type="entry name" value="RIBOSOME-BINDING FACTOR A, CHLOROPLASTIC-RELATED"/>
    <property type="match status" value="1"/>
</dbReference>